<dbReference type="SMART" id="SM00886">
    <property type="entry name" value="Dabb"/>
    <property type="match status" value="1"/>
</dbReference>
<feature type="domain" description="Stress-response A/B barrel" evidence="1">
    <location>
        <begin position="52"/>
        <end position="148"/>
    </location>
</feature>
<keyword evidence="3" id="KW-1185">Reference proteome</keyword>
<organism evidence="2 3">
    <name type="scientific">Fodinibius sediminis</name>
    <dbReference type="NCBI Taxonomy" id="1214077"/>
    <lineage>
        <taxon>Bacteria</taxon>
        <taxon>Pseudomonadati</taxon>
        <taxon>Balneolota</taxon>
        <taxon>Balneolia</taxon>
        <taxon>Balneolales</taxon>
        <taxon>Balneolaceae</taxon>
        <taxon>Fodinibius</taxon>
    </lineage>
</organism>
<dbReference type="AlphaFoldDB" id="A0A521BFW8"/>
<dbReference type="InterPro" id="IPR013097">
    <property type="entry name" value="Dabb"/>
</dbReference>
<evidence type="ECO:0000259" key="1">
    <source>
        <dbReference type="PROSITE" id="PS51502"/>
    </source>
</evidence>
<evidence type="ECO:0000313" key="2">
    <source>
        <dbReference type="EMBL" id="SMO45949.1"/>
    </source>
</evidence>
<dbReference type="Pfam" id="PF07876">
    <property type="entry name" value="Dabb"/>
    <property type="match status" value="1"/>
</dbReference>
<name>A0A521BFW8_9BACT</name>
<evidence type="ECO:0000313" key="3">
    <source>
        <dbReference type="Proteomes" id="UP000317593"/>
    </source>
</evidence>
<dbReference type="Gene3D" id="3.30.70.100">
    <property type="match status" value="1"/>
</dbReference>
<dbReference type="EMBL" id="FXTH01000003">
    <property type="protein sequence ID" value="SMO45949.1"/>
    <property type="molecule type" value="Genomic_DNA"/>
</dbReference>
<dbReference type="PROSITE" id="PS51502">
    <property type="entry name" value="S_R_A_B_BARREL"/>
    <property type="match status" value="1"/>
</dbReference>
<dbReference type="Proteomes" id="UP000317593">
    <property type="component" value="Unassembled WGS sequence"/>
</dbReference>
<dbReference type="PROSITE" id="PS51257">
    <property type="entry name" value="PROKAR_LIPOPROTEIN"/>
    <property type="match status" value="1"/>
</dbReference>
<sequence>MSSKFYTSKPMNVFPLPSHIFIVSLILAGLAACQPTVEQTETQTPETTTNMLQHTVYFYLNDDVTPEEQEQFESGLKKLLAIDEIHKAELGVPAQTPERDVTDHSFGYSIFAWFETMEDYEIYAEHPVHMEFIEKYSDLWSEVRVYDSDLIEVR</sequence>
<gene>
    <name evidence="2" type="ORF">SAMN06265218_10377</name>
</gene>
<reference evidence="2 3" key="1">
    <citation type="submission" date="2017-05" db="EMBL/GenBank/DDBJ databases">
        <authorList>
            <person name="Varghese N."/>
            <person name="Submissions S."/>
        </authorList>
    </citation>
    <scope>NUCLEOTIDE SEQUENCE [LARGE SCALE GENOMIC DNA]</scope>
    <source>
        <strain evidence="2 3">DSM 21194</strain>
    </source>
</reference>
<proteinExistence type="predicted"/>
<dbReference type="SUPFAM" id="SSF54909">
    <property type="entry name" value="Dimeric alpha+beta barrel"/>
    <property type="match status" value="1"/>
</dbReference>
<protein>
    <submittedName>
        <fullName evidence="2">Stress responsive A/B Barrel Domain</fullName>
    </submittedName>
</protein>
<dbReference type="InterPro" id="IPR011008">
    <property type="entry name" value="Dimeric_a/b-barrel"/>
</dbReference>
<accession>A0A521BFW8</accession>